<protein>
    <recommendedName>
        <fullName evidence="1">RNase H type-1 domain-containing protein</fullName>
    </recommendedName>
</protein>
<evidence type="ECO:0000313" key="3">
    <source>
        <dbReference type="Proteomes" id="UP000315295"/>
    </source>
</evidence>
<dbReference type="InterPro" id="IPR002156">
    <property type="entry name" value="RNaseH_domain"/>
</dbReference>
<evidence type="ECO:0000259" key="1">
    <source>
        <dbReference type="Pfam" id="PF13456"/>
    </source>
</evidence>
<proteinExistence type="predicted"/>
<dbReference type="Proteomes" id="UP000315295">
    <property type="component" value="Unassembled WGS sequence"/>
</dbReference>
<accession>A0A540L426</accession>
<evidence type="ECO:0000313" key="2">
    <source>
        <dbReference type="EMBL" id="TQD81099.1"/>
    </source>
</evidence>
<gene>
    <name evidence="2" type="ORF">C1H46_033348</name>
</gene>
<reference evidence="2 3" key="1">
    <citation type="journal article" date="2019" name="G3 (Bethesda)">
        <title>Sequencing of a Wild Apple (Malus baccata) Genome Unravels the Differences Between Cultivated and Wild Apple Species Regarding Disease Resistance and Cold Tolerance.</title>
        <authorList>
            <person name="Chen X."/>
        </authorList>
    </citation>
    <scope>NUCLEOTIDE SEQUENCE [LARGE SCALE GENOMIC DNA]</scope>
    <source>
        <strain evidence="3">cv. Shandingzi</strain>
        <tissue evidence="2">Leaves</tissue>
    </source>
</reference>
<sequence>MACGSLQIVTALNGASMDVSPIGPIIEDAKVLLLLIAEATASHIRRQANSVAHKLARFALHSGGDSIWVEETPSLISDLVEEDNSTPCTS</sequence>
<organism evidence="2 3">
    <name type="scientific">Malus baccata</name>
    <name type="common">Siberian crab apple</name>
    <name type="synonym">Pyrus baccata</name>
    <dbReference type="NCBI Taxonomy" id="106549"/>
    <lineage>
        <taxon>Eukaryota</taxon>
        <taxon>Viridiplantae</taxon>
        <taxon>Streptophyta</taxon>
        <taxon>Embryophyta</taxon>
        <taxon>Tracheophyta</taxon>
        <taxon>Spermatophyta</taxon>
        <taxon>Magnoliopsida</taxon>
        <taxon>eudicotyledons</taxon>
        <taxon>Gunneridae</taxon>
        <taxon>Pentapetalae</taxon>
        <taxon>rosids</taxon>
        <taxon>fabids</taxon>
        <taxon>Rosales</taxon>
        <taxon>Rosaceae</taxon>
        <taxon>Amygdaloideae</taxon>
        <taxon>Maleae</taxon>
        <taxon>Malus</taxon>
    </lineage>
</organism>
<dbReference type="GO" id="GO:0003676">
    <property type="term" value="F:nucleic acid binding"/>
    <property type="evidence" value="ECO:0007669"/>
    <property type="project" value="InterPro"/>
</dbReference>
<dbReference type="Pfam" id="PF13456">
    <property type="entry name" value="RVT_3"/>
    <property type="match status" value="1"/>
</dbReference>
<feature type="domain" description="RNase H type-1" evidence="1">
    <location>
        <begin position="2"/>
        <end position="59"/>
    </location>
</feature>
<keyword evidence="3" id="KW-1185">Reference proteome</keyword>
<dbReference type="EMBL" id="VIEB01000780">
    <property type="protein sequence ID" value="TQD81099.1"/>
    <property type="molecule type" value="Genomic_DNA"/>
</dbReference>
<dbReference type="GO" id="GO:0004523">
    <property type="term" value="F:RNA-DNA hybrid ribonuclease activity"/>
    <property type="evidence" value="ECO:0007669"/>
    <property type="project" value="InterPro"/>
</dbReference>
<comment type="caution">
    <text evidence="2">The sequence shown here is derived from an EMBL/GenBank/DDBJ whole genome shotgun (WGS) entry which is preliminary data.</text>
</comment>
<name>A0A540L426_MALBA</name>
<dbReference type="AlphaFoldDB" id="A0A540L426"/>